<comment type="subcellular location">
    <subcellularLocation>
        <location evidence="1 11">Cell outer membrane</location>
        <topology evidence="1 11">Multi-pass membrane protein</topology>
    </subcellularLocation>
</comment>
<dbReference type="EMBL" id="BAABWD010000001">
    <property type="protein sequence ID" value="GAA6130160.1"/>
    <property type="molecule type" value="Genomic_DNA"/>
</dbReference>
<evidence type="ECO:0000256" key="11">
    <source>
        <dbReference type="PROSITE-ProRule" id="PRU01360"/>
    </source>
</evidence>
<dbReference type="RefSeq" id="WP_353386201.1">
    <property type="nucleotide sequence ID" value="NZ_BAABWD010000001.1"/>
</dbReference>
<dbReference type="InterPro" id="IPR037066">
    <property type="entry name" value="Plug_dom_sf"/>
</dbReference>
<name>A0ABP9ZL16_9GAMM</name>
<reference evidence="16 17" key="1">
    <citation type="submission" date="2024-04" db="EMBL/GenBank/DDBJ databases">
        <title>Draft genome sequence of Halopseudomonas sabulinigri NBRC 116187.</title>
        <authorList>
            <person name="Miyakawa T."/>
            <person name="Kusuya Y."/>
            <person name="Miura T."/>
        </authorList>
    </citation>
    <scope>NUCLEOTIDE SEQUENCE [LARGE SCALE GENOMIC DNA]</scope>
    <source>
        <strain evidence="16 17">4NH20-0042</strain>
    </source>
</reference>
<evidence type="ECO:0000256" key="6">
    <source>
        <dbReference type="ARBA" id="ARBA00022729"/>
    </source>
</evidence>
<keyword evidence="7 12" id="KW-0798">TonB box</keyword>
<gene>
    <name evidence="16" type="ORF">NBRC116187_05200</name>
</gene>
<dbReference type="Proteomes" id="UP001486808">
    <property type="component" value="Unassembled WGS sequence"/>
</dbReference>
<dbReference type="PANTHER" id="PTHR30069:SF29">
    <property type="entry name" value="HEMOGLOBIN AND HEMOGLOBIN-HAPTOGLOBIN-BINDING PROTEIN 1-RELATED"/>
    <property type="match status" value="1"/>
</dbReference>
<dbReference type="PANTHER" id="PTHR30069">
    <property type="entry name" value="TONB-DEPENDENT OUTER MEMBRANE RECEPTOR"/>
    <property type="match status" value="1"/>
</dbReference>
<evidence type="ECO:0000256" key="9">
    <source>
        <dbReference type="ARBA" id="ARBA00023170"/>
    </source>
</evidence>
<keyword evidence="10 11" id="KW-0998">Cell outer membrane</keyword>
<dbReference type="SUPFAM" id="SSF56935">
    <property type="entry name" value="Porins"/>
    <property type="match status" value="1"/>
</dbReference>
<feature type="domain" description="TonB-dependent receptor plug" evidence="15">
    <location>
        <begin position="55"/>
        <end position="161"/>
    </location>
</feature>
<keyword evidence="4 11" id="KW-1134">Transmembrane beta strand</keyword>
<evidence type="ECO:0000259" key="14">
    <source>
        <dbReference type="Pfam" id="PF00593"/>
    </source>
</evidence>
<proteinExistence type="inferred from homology"/>
<dbReference type="InterPro" id="IPR000531">
    <property type="entry name" value="Beta-barrel_TonB"/>
</dbReference>
<accession>A0ABP9ZL16</accession>
<dbReference type="Pfam" id="PF00593">
    <property type="entry name" value="TonB_dep_Rec_b-barrel"/>
    <property type="match status" value="1"/>
</dbReference>
<evidence type="ECO:0000259" key="15">
    <source>
        <dbReference type="Pfam" id="PF07715"/>
    </source>
</evidence>
<keyword evidence="9 16" id="KW-0675">Receptor</keyword>
<evidence type="ECO:0000256" key="5">
    <source>
        <dbReference type="ARBA" id="ARBA00022692"/>
    </source>
</evidence>
<feature type="signal peptide" evidence="13">
    <location>
        <begin position="1"/>
        <end position="21"/>
    </location>
</feature>
<dbReference type="InterPro" id="IPR039426">
    <property type="entry name" value="TonB-dep_rcpt-like"/>
</dbReference>
<evidence type="ECO:0000256" key="3">
    <source>
        <dbReference type="ARBA" id="ARBA00022448"/>
    </source>
</evidence>
<evidence type="ECO:0000313" key="16">
    <source>
        <dbReference type="EMBL" id="GAA6130160.1"/>
    </source>
</evidence>
<evidence type="ECO:0000256" key="8">
    <source>
        <dbReference type="ARBA" id="ARBA00023136"/>
    </source>
</evidence>
<keyword evidence="3 11" id="KW-0813">Transport</keyword>
<keyword evidence="5 11" id="KW-0812">Transmembrane</keyword>
<comment type="caution">
    <text evidence="16">The sequence shown here is derived from an EMBL/GenBank/DDBJ whole genome shotgun (WGS) entry which is preliminary data.</text>
</comment>
<evidence type="ECO:0000256" key="4">
    <source>
        <dbReference type="ARBA" id="ARBA00022452"/>
    </source>
</evidence>
<dbReference type="InterPro" id="IPR036942">
    <property type="entry name" value="Beta-barrel_TonB_sf"/>
</dbReference>
<evidence type="ECO:0000313" key="17">
    <source>
        <dbReference type="Proteomes" id="UP001486808"/>
    </source>
</evidence>
<comment type="similarity">
    <text evidence="2">Belongs to the TonB-dependent receptor family. Hemoglobin/haptoglobin binding protein subfamily.</text>
</comment>
<feature type="domain" description="TonB-dependent receptor-like beta-barrel" evidence="14">
    <location>
        <begin position="224"/>
        <end position="652"/>
    </location>
</feature>
<evidence type="ECO:0000256" key="12">
    <source>
        <dbReference type="RuleBase" id="RU003357"/>
    </source>
</evidence>
<organism evidence="16 17">
    <name type="scientific">Halopseudomonas sabulinigri</name>
    <dbReference type="NCBI Taxonomy" id="472181"/>
    <lineage>
        <taxon>Bacteria</taxon>
        <taxon>Pseudomonadati</taxon>
        <taxon>Pseudomonadota</taxon>
        <taxon>Gammaproteobacteria</taxon>
        <taxon>Pseudomonadales</taxon>
        <taxon>Pseudomonadaceae</taxon>
        <taxon>Halopseudomonas</taxon>
    </lineage>
</organism>
<dbReference type="Pfam" id="PF07715">
    <property type="entry name" value="Plug"/>
    <property type="match status" value="1"/>
</dbReference>
<dbReference type="Gene3D" id="2.40.170.20">
    <property type="entry name" value="TonB-dependent receptor, beta-barrel domain"/>
    <property type="match status" value="1"/>
</dbReference>
<evidence type="ECO:0000256" key="2">
    <source>
        <dbReference type="ARBA" id="ARBA00008143"/>
    </source>
</evidence>
<dbReference type="PROSITE" id="PS52016">
    <property type="entry name" value="TONB_DEPENDENT_REC_3"/>
    <property type="match status" value="1"/>
</dbReference>
<sequence length="685" mass="75936">MPYPLKIALTLLLLAPLSSLAANEPGDGSEMEELLALLDQETELATQSKMNTDYVPGMVTVLHGEELRSYGAGTVADALDQVAGFYMSLNNVGDPVAIVRGVGANVNGSNLKVLVDGVAVNRATDASADWVFRIPMTQVDRVEVIRGPGSALHGEFAFSGVINIITRRDNLVSVRSGSHNLKQGDILASHSFESGAQIAINASLWGRDDSDRMTNRDNFQRDGVGYSPGNIYDDEQGGVLFLDGSHHGYRLQLTYSDVERGAWYGRNGALPYELEPREETTTSLNLAKTWNINDDLTVDASLGYLKTDLEFATYLPIPKGEDPPGPRPPIASNVFRRDANKDEAQRAKVVLHWDGLAQHQLLLGLDYAHSKVTGSSIKTTREGFAPVYGTPDEELVLDGAERGITSLTLQDQWMPVDNLELTLGARYDDYDDWGSSVSPRVAAVWRASDRHIFKAQYAEAFRPPTLANQNPGPNTYPRFEYDSLQEERLKSTELAYIFNGSGYKLRSTVFHTEVRDLIEFYIPPGRPPVLRNRGDVTTQGVELEWEQQIGRDWEWHANLSYIDAEDKRDADSRLIGAVDWLANLGASWRATPHTRHALSLRYVGDQEGYDPPSGGGRYPETYDSYTLVDYALTVNHLLGAPNLTLQASINNIFDRQYDVVSNPQFFPGGLPRGERTGWATLEYQF</sequence>
<dbReference type="Gene3D" id="2.170.130.10">
    <property type="entry name" value="TonB-dependent receptor, plug domain"/>
    <property type="match status" value="1"/>
</dbReference>
<evidence type="ECO:0000256" key="13">
    <source>
        <dbReference type="SAM" id="SignalP"/>
    </source>
</evidence>
<dbReference type="CDD" id="cd01347">
    <property type="entry name" value="ligand_gated_channel"/>
    <property type="match status" value="1"/>
</dbReference>
<protein>
    <submittedName>
        <fullName evidence="16">TonB-dependent receptor</fullName>
    </submittedName>
</protein>
<keyword evidence="6 13" id="KW-0732">Signal</keyword>
<evidence type="ECO:0000256" key="7">
    <source>
        <dbReference type="ARBA" id="ARBA00023077"/>
    </source>
</evidence>
<evidence type="ECO:0000256" key="1">
    <source>
        <dbReference type="ARBA" id="ARBA00004571"/>
    </source>
</evidence>
<evidence type="ECO:0000256" key="10">
    <source>
        <dbReference type="ARBA" id="ARBA00023237"/>
    </source>
</evidence>
<dbReference type="InterPro" id="IPR012910">
    <property type="entry name" value="Plug_dom"/>
</dbReference>
<keyword evidence="17" id="KW-1185">Reference proteome</keyword>
<keyword evidence="8 11" id="KW-0472">Membrane</keyword>
<feature type="chain" id="PRO_5045670828" evidence="13">
    <location>
        <begin position="22"/>
        <end position="685"/>
    </location>
</feature>